<dbReference type="Proteomes" id="UP000295150">
    <property type="component" value="Unassembled WGS sequence"/>
</dbReference>
<evidence type="ECO:0000313" key="3">
    <source>
        <dbReference type="EMBL" id="TDO10595.1"/>
    </source>
</evidence>
<evidence type="ECO:0000313" key="4">
    <source>
        <dbReference type="Proteomes" id="UP000295150"/>
    </source>
</evidence>
<dbReference type="GO" id="GO:0020037">
    <property type="term" value="F:heme binding"/>
    <property type="evidence" value="ECO:0007669"/>
    <property type="project" value="InterPro"/>
</dbReference>
<gene>
    <name evidence="3" type="ORF">DFO68_105120</name>
</gene>
<keyword evidence="4" id="KW-1185">Reference proteome</keyword>
<reference evidence="3 4" key="1">
    <citation type="submission" date="2019-03" db="EMBL/GenBank/DDBJ databases">
        <title>Freshwater and sediment microbial communities from various areas in North America, analyzing microbe dynamics in response to fracking.</title>
        <authorList>
            <person name="Lamendella R."/>
        </authorList>
    </citation>
    <scope>NUCLEOTIDE SEQUENCE [LARGE SCALE GENOMIC DNA]</scope>
    <source>
        <strain evidence="3 4">1_TX</strain>
    </source>
</reference>
<keyword evidence="2" id="KW-0732">Signal</keyword>
<dbReference type="AlphaFoldDB" id="A0A4R6HQL5"/>
<feature type="signal peptide" evidence="2">
    <location>
        <begin position="1"/>
        <end position="39"/>
    </location>
</feature>
<evidence type="ECO:0008006" key="5">
    <source>
        <dbReference type="Google" id="ProtNLM"/>
    </source>
</evidence>
<organism evidence="3 4">
    <name type="scientific">Halomonas ventosae</name>
    <dbReference type="NCBI Taxonomy" id="229007"/>
    <lineage>
        <taxon>Bacteria</taxon>
        <taxon>Pseudomonadati</taxon>
        <taxon>Pseudomonadota</taxon>
        <taxon>Gammaproteobacteria</taxon>
        <taxon>Oceanospirillales</taxon>
        <taxon>Halomonadaceae</taxon>
        <taxon>Halomonas</taxon>
    </lineage>
</organism>
<dbReference type="GO" id="GO:0009055">
    <property type="term" value="F:electron transfer activity"/>
    <property type="evidence" value="ECO:0007669"/>
    <property type="project" value="InterPro"/>
</dbReference>
<evidence type="ECO:0000256" key="1">
    <source>
        <dbReference type="SAM" id="MobiDB-lite"/>
    </source>
</evidence>
<dbReference type="SUPFAM" id="SSF46626">
    <property type="entry name" value="Cytochrome c"/>
    <property type="match status" value="1"/>
</dbReference>
<sequence length="217" mass="22655">MSQHDEQRRKLLGRLNRRLAYTAPLLALVAGGGVLQASAGDDAAMADVTSPSDASLMLASNHTEGAAEAQGEAEGEAQGEAEGEAEGGDSAAVARPEGYSPAYSETGDNPQQMLARGEALYYDTSLSSNGLACANCHGSNGQDMGYNSTFEQPFPHRVAMGAHQFGMSAVHADEMVQICMVVPMAAEPLEWGGEALTSLAAYVVEVQKRVAGEPHDL</sequence>
<dbReference type="Gene3D" id="1.10.760.10">
    <property type="entry name" value="Cytochrome c-like domain"/>
    <property type="match status" value="1"/>
</dbReference>
<dbReference type="InterPro" id="IPR036909">
    <property type="entry name" value="Cyt_c-like_dom_sf"/>
</dbReference>
<dbReference type="EMBL" id="SNWH01000005">
    <property type="protein sequence ID" value="TDO10595.1"/>
    <property type="molecule type" value="Genomic_DNA"/>
</dbReference>
<dbReference type="RefSeq" id="WP_133482740.1">
    <property type="nucleotide sequence ID" value="NZ_SNWH01000005.1"/>
</dbReference>
<feature type="compositionally biased region" description="Acidic residues" evidence="1">
    <location>
        <begin position="71"/>
        <end position="87"/>
    </location>
</feature>
<feature type="region of interest" description="Disordered" evidence="1">
    <location>
        <begin position="62"/>
        <end position="110"/>
    </location>
</feature>
<name>A0A4R6HQL5_9GAMM</name>
<accession>A0A4R6HQL5</accession>
<evidence type="ECO:0000256" key="2">
    <source>
        <dbReference type="SAM" id="SignalP"/>
    </source>
</evidence>
<proteinExistence type="predicted"/>
<comment type="caution">
    <text evidence="3">The sequence shown here is derived from an EMBL/GenBank/DDBJ whole genome shotgun (WGS) entry which is preliminary data.</text>
</comment>
<dbReference type="OrthoDB" id="9805202at2"/>
<feature type="chain" id="PRO_5020677569" description="Di-heme cytochrome c peroxidase" evidence="2">
    <location>
        <begin position="40"/>
        <end position="217"/>
    </location>
</feature>
<protein>
    <recommendedName>
        <fullName evidence="5">Di-heme cytochrome c peroxidase</fullName>
    </recommendedName>
</protein>